<dbReference type="SUPFAM" id="SSF47413">
    <property type="entry name" value="lambda repressor-like DNA-binding domains"/>
    <property type="match status" value="1"/>
</dbReference>
<dbReference type="AlphaFoldDB" id="A0A348FZD9"/>
<gene>
    <name evidence="2" type="ORF">BLTE_13570</name>
</gene>
<keyword evidence="3" id="KW-1185">Reference proteome</keyword>
<evidence type="ECO:0000313" key="2">
    <source>
        <dbReference type="EMBL" id="BBF92672.1"/>
    </source>
</evidence>
<protein>
    <submittedName>
        <fullName evidence="2">Uncharacterized protein</fullName>
    </submittedName>
</protein>
<sequence length="106" mass="11279">MSFTEREPNAAVVRAVDIVGTQSALAALCGYSQQAISSAATGLTRPSPDLALAIHFATGGEVGAHEVAPHIWHDARAVPNELPPHLIERRRQRDESRSKPACASKS</sequence>
<dbReference type="Gene3D" id="1.10.260.40">
    <property type="entry name" value="lambda repressor-like DNA-binding domains"/>
    <property type="match status" value="1"/>
</dbReference>
<organism evidence="2 3">
    <name type="scientific">Blastochloris tepida</name>
    <dbReference type="NCBI Taxonomy" id="2233851"/>
    <lineage>
        <taxon>Bacteria</taxon>
        <taxon>Pseudomonadati</taxon>
        <taxon>Pseudomonadota</taxon>
        <taxon>Alphaproteobacteria</taxon>
        <taxon>Hyphomicrobiales</taxon>
        <taxon>Blastochloridaceae</taxon>
        <taxon>Blastochloris</taxon>
    </lineage>
</organism>
<dbReference type="KEGG" id="blag:BLTE_13570"/>
<accession>A0A348FZD9</accession>
<dbReference type="InterPro" id="IPR001387">
    <property type="entry name" value="Cro/C1-type_HTH"/>
</dbReference>
<dbReference type="Proteomes" id="UP000266934">
    <property type="component" value="Chromosome"/>
</dbReference>
<dbReference type="GO" id="GO:0003677">
    <property type="term" value="F:DNA binding"/>
    <property type="evidence" value="ECO:0007669"/>
    <property type="project" value="InterPro"/>
</dbReference>
<dbReference type="EMBL" id="AP018907">
    <property type="protein sequence ID" value="BBF92672.1"/>
    <property type="molecule type" value="Genomic_DNA"/>
</dbReference>
<dbReference type="RefSeq" id="WP_160140539.1">
    <property type="nucleotide sequence ID" value="NZ_AP018907.1"/>
</dbReference>
<name>A0A348FZD9_9HYPH</name>
<feature type="region of interest" description="Disordered" evidence="1">
    <location>
        <begin position="79"/>
        <end position="106"/>
    </location>
</feature>
<feature type="compositionally biased region" description="Basic and acidic residues" evidence="1">
    <location>
        <begin position="86"/>
        <end position="98"/>
    </location>
</feature>
<proteinExistence type="predicted"/>
<evidence type="ECO:0000313" key="3">
    <source>
        <dbReference type="Proteomes" id="UP000266934"/>
    </source>
</evidence>
<dbReference type="InterPro" id="IPR010982">
    <property type="entry name" value="Lambda_DNA-bd_dom_sf"/>
</dbReference>
<reference evidence="2 3" key="1">
    <citation type="submission" date="2018-08" db="EMBL/GenBank/DDBJ databases">
        <title>Complete genome sequencing of Blastochloris tepida GI.</title>
        <authorList>
            <person name="Tsukatani Y."/>
            <person name="Mori H."/>
        </authorList>
    </citation>
    <scope>NUCLEOTIDE SEQUENCE [LARGE SCALE GENOMIC DNA]</scope>
    <source>
        <strain evidence="2 3">GI</strain>
    </source>
</reference>
<dbReference type="CDD" id="cd00093">
    <property type="entry name" value="HTH_XRE"/>
    <property type="match status" value="1"/>
</dbReference>
<evidence type="ECO:0000256" key="1">
    <source>
        <dbReference type="SAM" id="MobiDB-lite"/>
    </source>
</evidence>